<evidence type="ECO:0000313" key="2">
    <source>
        <dbReference type="EMBL" id="MQN09727.1"/>
    </source>
</evidence>
<dbReference type="Pfam" id="PF20096">
    <property type="entry name" value="DUF6486"/>
    <property type="match status" value="1"/>
</dbReference>
<reference evidence="4 5" key="1">
    <citation type="submission" date="2019-09" db="EMBL/GenBank/DDBJ databases">
        <title>Distinct polysaccharide growth profiles of human intestinal Prevotella copri isolates.</title>
        <authorList>
            <person name="Fehlner-Peach H."/>
            <person name="Magnabosco C."/>
            <person name="Raghavan V."/>
            <person name="Scher J.U."/>
            <person name="Tett A."/>
            <person name="Cox L.M."/>
            <person name="Gottsegen C."/>
            <person name="Watters A."/>
            <person name="Wiltshire- Gordon J.D."/>
            <person name="Segata N."/>
            <person name="Bonneau R."/>
            <person name="Littman D.R."/>
        </authorList>
    </citation>
    <scope>NUCLEOTIDE SEQUENCE [LARGE SCALE GENOMIC DNA]</scope>
    <source>
        <strain evidence="4">iK21513</strain>
        <strain evidence="2">IK21513</strain>
        <strain evidence="5">iP54</strain>
    </source>
</reference>
<dbReference type="EMBL" id="VZCY01000061">
    <property type="protein sequence ID" value="MQN09727.1"/>
    <property type="molecule type" value="Genomic_DNA"/>
</dbReference>
<reference evidence="1" key="2">
    <citation type="submission" date="2021-06" db="EMBL/GenBank/DDBJ databases">
        <title>Collection of gut derived symbiotic bacterial strains cultured from healthy donors.</title>
        <authorList>
            <person name="Lin H."/>
            <person name="Littmann E."/>
            <person name="Pamer E.G."/>
        </authorList>
    </citation>
    <scope>NUCLEOTIDE SEQUENCE</scope>
    <source>
        <strain evidence="1">MSK.21.60</strain>
    </source>
</reference>
<evidence type="ECO:0000313" key="4">
    <source>
        <dbReference type="Proteomes" id="UP000406735"/>
    </source>
</evidence>
<dbReference type="EMBL" id="VZBQ01000118">
    <property type="protein sequence ID" value="MQN90239.1"/>
    <property type="molecule type" value="Genomic_DNA"/>
</dbReference>
<dbReference type="InterPro" id="IPR045505">
    <property type="entry name" value="DUF6486"/>
</dbReference>
<organism evidence="3 5">
    <name type="scientific">Segatella copri</name>
    <dbReference type="NCBI Taxonomy" id="165179"/>
    <lineage>
        <taxon>Bacteria</taxon>
        <taxon>Pseudomonadati</taxon>
        <taxon>Bacteroidota</taxon>
        <taxon>Bacteroidia</taxon>
        <taxon>Bacteroidales</taxon>
        <taxon>Prevotellaceae</taxon>
        <taxon>Segatella</taxon>
    </lineage>
</organism>
<dbReference type="Proteomes" id="UP001196316">
    <property type="component" value="Unassembled WGS sequence"/>
</dbReference>
<evidence type="ECO:0000313" key="5">
    <source>
        <dbReference type="Proteomes" id="UP000420635"/>
    </source>
</evidence>
<evidence type="ECO:0000313" key="1">
    <source>
        <dbReference type="EMBL" id="MBV3408886.1"/>
    </source>
</evidence>
<proteinExistence type="predicted"/>
<dbReference type="Proteomes" id="UP000420635">
    <property type="component" value="Unassembled WGS sequence"/>
</dbReference>
<dbReference type="EMBL" id="JAHOEP010000029">
    <property type="protein sequence ID" value="MBV3408886.1"/>
    <property type="molecule type" value="Genomic_DNA"/>
</dbReference>
<comment type="caution">
    <text evidence="3">The sequence shown here is derived from an EMBL/GenBank/DDBJ whole genome shotgun (WGS) entry which is preliminary data.</text>
</comment>
<dbReference type="Proteomes" id="UP000406735">
    <property type="component" value="Unassembled WGS sequence"/>
</dbReference>
<sequence>QIAISILTAIATTLGVTSCMG</sequence>
<reference evidence="3" key="3">
    <citation type="submission" date="2022-12" db="EMBL/GenBank/DDBJ databases">
        <title>Distinct polysaccharide growth profiles of human intestinal Prevotella copri isolates.</title>
        <authorList>
            <person name="Fehlner-Peach H."/>
            <person name="Magnabosco C."/>
            <person name="Raghavan V."/>
            <person name="Scher J.U."/>
            <person name="Tett A."/>
            <person name="Cox L.M."/>
            <person name="Gottsegen C."/>
            <person name="Watters A."/>
            <person name="Wiltshire- Gordon J.D."/>
            <person name="Segata N."/>
            <person name="Bonneau R."/>
            <person name="Littman D.R."/>
        </authorList>
    </citation>
    <scope>NUCLEOTIDE SEQUENCE</scope>
    <source>
        <strain evidence="3">IP54</strain>
    </source>
</reference>
<dbReference type="AlphaFoldDB" id="A0A5P0V3S7"/>
<name>A0A5P0V3S7_9BACT</name>
<evidence type="ECO:0000313" key="3">
    <source>
        <dbReference type="EMBL" id="MQN90239.1"/>
    </source>
</evidence>
<protein>
    <submittedName>
        <fullName evidence="3">Smalltalk protein</fullName>
    </submittedName>
</protein>
<feature type="non-terminal residue" evidence="3">
    <location>
        <position position="1"/>
    </location>
</feature>
<gene>
    <name evidence="3" type="ORF">F7D59_10390</name>
    <name evidence="2" type="ORF">F7D97_07270</name>
    <name evidence="1" type="ORF">KSW80_10825</name>
</gene>
<accession>A0A5P0V3S7</accession>
<dbReference type="NCBIfam" id="NF033879">
    <property type="entry name" value="smalltalk"/>
    <property type="match status" value="1"/>
</dbReference>